<proteinExistence type="predicted"/>
<evidence type="ECO:0000313" key="1">
    <source>
        <dbReference type="EMBL" id="PTX41566.1"/>
    </source>
</evidence>
<organism evidence="1 2">
    <name type="scientific">Allosediminivita pacifica</name>
    <dbReference type="NCBI Taxonomy" id="1267769"/>
    <lineage>
        <taxon>Bacteria</taxon>
        <taxon>Pseudomonadati</taxon>
        <taxon>Pseudomonadota</taxon>
        <taxon>Alphaproteobacteria</taxon>
        <taxon>Rhodobacterales</taxon>
        <taxon>Paracoccaceae</taxon>
        <taxon>Allosediminivita</taxon>
    </lineage>
</organism>
<accession>A0A2T6ACR3</accession>
<gene>
    <name evidence="1" type="ORF">C8N44_12851</name>
</gene>
<dbReference type="RefSeq" id="WP_107978272.1">
    <property type="nucleotide sequence ID" value="NZ_BMEZ01000026.1"/>
</dbReference>
<protein>
    <submittedName>
        <fullName evidence="1">Uncharacterized protein</fullName>
    </submittedName>
</protein>
<name>A0A2T6ACR3_9RHOB</name>
<evidence type="ECO:0000313" key="2">
    <source>
        <dbReference type="Proteomes" id="UP000244069"/>
    </source>
</evidence>
<dbReference type="AlphaFoldDB" id="A0A2T6ACR3"/>
<sequence>MGLVQVDAEQIEVQHLVPHVERWTLPKGESIGMLISYSCHCWSSSLDPIHPDDLLRIMDGTRPRVVDMARLEASHYLPDLMRGLDQHRVYVTASERNYAVYNMSFIADDGLCYTAFFKVRPKKGRYNGARHHLELFVESAYHTVQPQKGTKTKLAAVLSEGLKGRMVKYRR</sequence>
<dbReference type="Proteomes" id="UP000244069">
    <property type="component" value="Unassembled WGS sequence"/>
</dbReference>
<reference evidence="1 2" key="1">
    <citation type="submission" date="2018-04" db="EMBL/GenBank/DDBJ databases">
        <title>Genomic Encyclopedia of Archaeal and Bacterial Type Strains, Phase II (KMG-II): from individual species to whole genera.</title>
        <authorList>
            <person name="Goeker M."/>
        </authorList>
    </citation>
    <scope>NUCLEOTIDE SEQUENCE [LARGE SCALE GENOMIC DNA]</scope>
    <source>
        <strain evidence="1 2">DSM 29329</strain>
    </source>
</reference>
<keyword evidence="2" id="KW-1185">Reference proteome</keyword>
<dbReference type="EMBL" id="QBKN01000028">
    <property type="protein sequence ID" value="PTX41566.1"/>
    <property type="molecule type" value="Genomic_DNA"/>
</dbReference>
<dbReference type="OrthoDB" id="8456995at2"/>
<comment type="caution">
    <text evidence="1">The sequence shown here is derived from an EMBL/GenBank/DDBJ whole genome shotgun (WGS) entry which is preliminary data.</text>
</comment>